<dbReference type="GO" id="GO:0005524">
    <property type="term" value="F:ATP binding"/>
    <property type="evidence" value="ECO:0007669"/>
    <property type="project" value="InterPro"/>
</dbReference>
<dbReference type="GO" id="GO:0004594">
    <property type="term" value="F:pantothenate kinase activity"/>
    <property type="evidence" value="ECO:0007669"/>
    <property type="project" value="UniProtKB-EC"/>
</dbReference>
<dbReference type="Pfam" id="PF00485">
    <property type="entry name" value="PRK"/>
    <property type="match status" value="1"/>
</dbReference>
<dbReference type="GO" id="GO:0015937">
    <property type="term" value="P:coenzyme A biosynthetic process"/>
    <property type="evidence" value="ECO:0007669"/>
    <property type="project" value="UniProtKB-UniPathway"/>
</dbReference>
<name>A0A840A4Z4_9CAUL</name>
<accession>A0A840A4Z4</accession>
<dbReference type="InterPro" id="IPR027417">
    <property type="entry name" value="P-loop_NTPase"/>
</dbReference>
<proteinExistence type="predicted"/>
<feature type="domain" description="Phosphoribulokinase/uridine kinase" evidence="1">
    <location>
        <begin position="21"/>
        <end position="151"/>
    </location>
</feature>
<keyword evidence="3" id="KW-1185">Reference proteome</keyword>
<evidence type="ECO:0000313" key="3">
    <source>
        <dbReference type="Proteomes" id="UP000530564"/>
    </source>
</evidence>
<organism evidence="2 3">
    <name type="scientific">Phenylobacterium haematophilum</name>
    <dbReference type="NCBI Taxonomy" id="98513"/>
    <lineage>
        <taxon>Bacteria</taxon>
        <taxon>Pseudomonadati</taxon>
        <taxon>Pseudomonadota</taxon>
        <taxon>Alphaproteobacteria</taxon>
        <taxon>Caulobacterales</taxon>
        <taxon>Caulobacteraceae</taxon>
        <taxon>Phenylobacterium</taxon>
    </lineage>
</organism>
<reference evidence="2 3" key="1">
    <citation type="submission" date="2020-08" db="EMBL/GenBank/DDBJ databases">
        <title>Genomic Encyclopedia of Type Strains, Phase IV (KMG-IV): sequencing the most valuable type-strain genomes for metagenomic binning, comparative biology and taxonomic classification.</title>
        <authorList>
            <person name="Goeker M."/>
        </authorList>
    </citation>
    <scope>NUCLEOTIDE SEQUENCE [LARGE SCALE GENOMIC DNA]</scope>
    <source>
        <strain evidence="2 3">DSM 21793</strain>
    </source>
</reference>
<sequence length="233" mass="25056">MSLSRIIDLLAPLRPASGPFIVGVTGSVAAGKSTFAQALADQLAAGGGRIELACTDGFLHPNAVLEARGALGRKGAPDTYDHAALRAALTAVRSGPAQFPAYSHVVYDIDPALTRTIAAPDALIIEGLTLRHPDTGPAGLLDALIYLDADEADLERWYVARFLELWEAAEHDPASFYARFRHMTREQTDGLARMVWRDVNLKNLHDHIIHARARADLVVAKAGDHSIASVSRP</sequence>
<comment type="caution">
    <text evidence="2">The sequence shown here is derived from an EMBL/GenBank/DDBJ whole genome shotgun (WGS) entry which is preliminary data.</text>
</comment>
<dbReference type="AlphaFoldDB" id="A0A840A4Z4"/>
<gene>
    <name evidence="2" type="ORF">GGQ61_004172</name>
</gene>
<keyword evidence="2" id="KW-0418">Kinase</keyword>
<dbReference type="EMBL" id="JACIDK010000011">
    <property type="protein sequence ID" value="MBB3893428.1"/>
    <property type="molecule type" value="Genomic_DNA"/>
</dbReference>
<dbReference type="Gene3D" id="3.40.50.300">
    <property type="entry name" value="P-loop containing nucleotide triphosphate hydrolases"/>
    <property type="match status" value="1"/>
</dbReference>
<dbReference type="InterPro" id="IPR006083">
    <property type="entry name" value="PRK/URK"/>
</dbReference>
<dbReference type="PANTHER" id="PTHR10285">
    <property type="entry name" value="URIDINE KINASE"/>
    <property type="match status" value="1"/>
</dbReference>
<dbReference type="SUPFAM" id="SSF52540">
    <property type="entry name" value="P-loop containing nucleoside triphosphate hydrolases"/>
    <property type="match status" value="1"/>
</dbReference>
<dbReference type="RefSeq" id="WP_183776934.1">
    <property type="nucleotide sequence ID" value="NZ_JACIDK010000011.1"/>
</dbReference>
<dbReference type="Proteomes" id="UP000530564">
    <property type="component" value="Unassembled WGS sequence"/>
</dbReference>
<protein>
    <submittedName>
        <fullName evidence="2">Type I pantothenate kinase</fullName>
        <ecNumber evidence="2">2.7.1.33</ecNumber>
    </submittedName>
</protein>
<evidence type="ECO:0000313" key="2">
    <source>
        <dbReference type="EMBL" id="MBB3893428.1"/>
    </source>
</evidence>
<dbReference type="UniPathway" id="UPA00241">
    <property type="reaction ID" value="UER00352"/>
</dbReference>
<evidence type="ECO:0000259" key="1">
    <source>
        <dbReference type="Pfam" id="PF00485"/>
    </source>
</evidence>
<keyword evidence="2" id="KW-0808">Transferase</keyword>
<dbReference type="EC" id="2.7.1.33" evidence="2"/>